<dbReference type="EMBL" id="CP047591">
    <property type="protein sequence ID" value="QHI73318.1"/>
    <property type="molecule type" value="Genomic_DNA"/>
</dbReference>
<evidence type="ECO:0000256" key="3">
    <source>
        <dbReference type="ARBA" id="ARBA00023125"/>
    </source>
</evidence>
<dbReference type="InterPro" id="IPR007627">
    <property type="entry name" value="RNA_pol_sigma70_r2"/>
</dbReference>
<keyword evidence="2" id="KW-0731">Sigma factor</keyword>
<dbReference type="KEGG" id="amic:Ami3637_13875"/>
<evidence type="ECO:0000313" key="6">
    <source>
        <dbReference type="EMBL" id="QHI73318.1"/>
    </source>
</evidence>
<dbReference type="Gene3D" id="1.20.120.1810">
    <property type="match status" value="1"/>
</dbReference>
<evidence type="ECO:0000256" key="4">
    <source>
        <dbReference type="ARBA" id="ARBA00023163"/>
    </source>
</evidence>
<evidence type="ECO:0000313" key="7">
    <source>
        <dbReference type="Proteomes" id="UP000463883"/>
    </source>
</evidence>
<keyword evidence="4" id="KW-0804">Transcription</keyword>
<dbReference type="PANTHER" id="PTHR30376">
    <property type="entry name" value="SIGMA FACTOR RPOH HEAT SHOCK RELATED"/>
    <property type="match status" value="1"/>
</dbReference>
<organism evidence="6 7">
    <name type="scientific">Aminipila terrae</name>
    <dbReference type="NCBI Taxonomy" id="2697030"/>
    <lineage>
        <taxon>Bacteria</taxon>
        <taxon>Bacillati</taxon>
        <taxon>Bacillota</taxon>
        <taxon>Clostridia</taxon>
        <taxon>Peptostreptococcales</taxon>
        <taxon>Anaerovoracaceae</taxon>
        <taxon>Aminipila</taxon>
    </lineage>
</organism>
<dbReference type="Pfam" id="PF04542">
    <property type="entry name" value="Sigma70_r2"/>
    <property type="match status" value="1"/>
</dbReference>
<keyword evidence="7" id="KW-1185">Reference proteome</keyword>
<keyword evidence="3" id="KW-0238">DNA-binding</keyword>
<dbReference type="InterPro" id="IPR013325">
    <property type="entry name" value="RNA_pol_sigma_r2"/>
</dbReference>
<dbReference type="InterPro" id="IPR014284">
    <property type="entry name" value="RNA_pol_sigma-70_dom"/>
</dbReference>
<sequence length="118" mass="13357">MGSSFPKPLTCKEEEYYLKRFEEGDSEAKNTLIVRNLRLVAHIVKKYSGGNTNPDDLISIGTIGLIKAINTYSSKRATRLATYAAKCIENEILMSIRSDKKRKLEISLNEPTMIKFII</sequence>
<dbReference type="PANTHER" id="PTHR30376:SF3">
    <property type="entry name" value="RNA POLYMERASE SIGMA FACTOR RPOH"/>
    <property type="match status" value="1"/>
</dbReference>
<dbReference type="GO" id="GO:0003677">
    <property type="term" value="F:DNA binding"/>
    <property type="evidence" value="ECO:0007669"/>
    <property type="project" value="UniProtKB-KW"/>
</dbReference>
<evidence type="ECO:0000256" key="2">
    <source>
        <dbReference type="ARBA" id="ARBA00023082"/>
    </source>
</evidence>
<dbReference type="InterPro" id="IPR000943">
    <property type="entry name" value="RNA_pol_sigma70"/>
</dbReference>
<protein>
    <submittedName>
        <fullName evidence="6">Sigma-70 family RNA polymerase sigma factor</fullName>
    </submittedName>
</protein>
<dbReference type="NCBIfam" id="TIGR02937">
    <property type="entry name" value="sigma70-ECF"/>
    <property type="match status" value="1"/>
</dbReference>
<evidence type="ECO:0000259" key="5">
    <source>
        <dbReference type="PROSITE" id="PS00715"/>
    </source>
</evidence>
<reference evidence="6 7" key="1">
    <citation type="submission" date="2020-01" db="EMBL/GenBank/DDBJ databases">
        <title>Genomic analysis of Aminipila sp. CBA3637.</title>
        <authorList>
            <person name="Kim Y.B."/>
            <person name="Roh S.W."/>
        </authorList>
    </citation>
    <scope>NUCLEOTIDE SEQUENCE [LARGE SCALE GENOMIC DNA]</scope>
    <source>
        <strain evidence="6 7">CBA3637</strain>
    </source>
</reference>
<dbReference type="RefSeq" id="WP_162363083.1">
    <property type="nucleotide sequence ID" value="NZ_CP047591.1"/>
</dbReference>
<dbReference type="PROSITE" id="PS00715">
    <property type="entry name" value="SIGMA70_1"/>
    <property type="match status" value="1"/>
</dbReference>
<dbReference type="GO" id="GO:0006352">
    <property type="term" value="P:DNA-templated transcription initiation"/>
    <property type="evidence" value="ECO:0007669"/>
    <property type="project" value="InterPro"/>
</dbReference>
<feature type="domain" description="RNA polymerase sigma-70" evidence="5">
    <location>
        <begin position="56"/>
        <end position="69"/>
    </location>
</feature>
<evidence type="ECO:0000256" key="1">
    <source>
        <dbReference type="ARBA" id="ARBA00023015"/>
    </source>
</evidence>
<dbReference type="Proteomes" id="UP000463883">
    <property type="component" value="Chromosome"/>
</dbReference>
<gene>
    <name evidence="6" type="ORF">Ami3637_13875</name>
</gene>
<dbReference type="InterPro" id="IPR050813">
    <property type="entry name" value="Sigma-70_Factor"/>
</dbReference>
<keyword evidence="1" id="KW-0805">Transcription regulation</keyword>
<accession>A0A6P1MMJ8</accession>
<dbReference type="AlphaFoldDB" id="A0A6P1MMJ8"/>
<dbReference type="GO" id="GO:0016987">
    <property type="term" value="F:sigma factor activity"/>
    <property type="evidence" value="ECO:0007669"/>
    <property type="project" value="UniProtKB-KW"/>
</dbReference>
<proteinExistence type="predicted"/>
<name>A0A6P1MMJ8_9FIRM</name>
<dbReference type="SUPFAM" id="SSF88946">
    <property type="entry name" value="Sigma2 domain of RNA polymerase sigma factors"/>
    <property type="match status" value="1"/>
</dbReference>